<proteinExistence type="predicted"/>
<sequence length="202" mass="21787">MPRSRLAGWLDRFAARHGDPEVRATEDAVLLRSPDGAEAGIRVPFLPWTPAPDPLPALLRHVAVDRTLGVVLARRGGHAAGVVTGEQLLASKVGSGYVQGRTKAGGWSQQRYARRRANQAARAGAEAVEDAARVLLPWADRLQHLVLGGDRRVVEDVLADPRLEPLSGVPREPDVRPTPDPRLVVLQELDPTSVAVTLNELA</sequence>
<reference evidence="2 3" key="1">
    <citation type="submission" date="2019-12" db="EMBL/GenBank/DDBJ databases">
        <title>Auraticoccus cholistani sp. nov., an actinomycete isolated from soil of Cholistan desert.</title>
        <authorList>
            <person name="Cheema M.T."/>
        </authorList>
    </citation>
    <scope>NUCLEOTIDE SEQUENCE [LARGE SCALE GENOMIC DNA]</scope>
    <source>
        <strain evidence="2 3">F435</strain>
    </source>
</reference>
<evidence type="ECO:0000259" key="1">
    <source>
        <dbReference type="Pfam" id="PF18859"/>
    </source>
</evidence>
<dbReference type="InterPro" id="IPR040783">
    <property type="entry name" value="VLRF1"/>
</dbReference>
<protein>
    <recommendedName>
        <fullName evidence="1">Actinobacteria/chloroflexi VLRF1 release factor domain-containing protein</fullName>
    </recommendedName>
</protein>
<comment type="caution">
    <text evidence="2">The sequence shown here is derived from an EMBL/GenBank/DDBJ whole genome shotgun (WGS) entry which is preliminary data.</text>
</comment>
<dbReference type="Pfam" id="PF18859">
    <property type="entry name" value="acVLRF1"/>
    <property type="match status" value="1"/>
</dbReference>
<dbReference type="InterPro" id="IPR042226">
    <property type="entry name" value="eFR1_2_sf"/>
</dbReference>
<dbReference type="EMBL" id="WPCU01000007">
    <property type="protein sequence ID" value="MVA76595.1"/>
    <property type="molecule type" value="Genomic_DNA"/>
</dbReference>
<feature type="domain" description="Actinobacteria/chloroflexi VLRF1 release factor" evidence="1">
    <location>
        <begin position="66"/>
        <end position="191"/>
    </location>
</feature>
<gene>
    <name evidence="2" type="ORF">GC722_11250</name>
</gene>
<keyword evidence="3" id="KW-1185">Reference proteome</keyword>
<evidence type="ECO:0000313" key="2">
    <source>
        <dbReference type="EMBL" id="MVA76595.1"/>
    </source>
</evidence>
<evidence type="ECO:0000313" key="3">
    <source>
        <dbReference type="Proteomes" id="UP000435304"/>
    </source>
</evidence>
<dbReference type="SUPFAM" id="SSF53137">
    <property type="entry name" value="Translational machinery components"/>
    <property type="match status" value="1"/>
</dbReference>
<dbReference type="AlphaFoldDB" id="A0A6A9UXV0"/>
<accession>A0A6A9UXV0</accession>
<dbReference type="Gene3D" id="3.30.420.60">
    <property type="entry name" value="eRF1 domain 2"/>
    <property type="match status" value="1"/>
</dbReference>
<dbReference type="Proteomes" id="UP000435304">
    <property type="component" value="Unassembled WGS sequence"/>
</dbReference>
<dbReference type="RefSeq" id="WP_331714710.1">
    <property type="nucleotide sequence ID" value="NZ_WPCU01000007.1"/>
</dbReference>
<dbReference type="NCBIfam" id="NF041024">
    <property type="entry name" value="acVLRF1_NCBI"/>
    <property type="match status" value="1"/>
</dbReference>
<name>A0A6A9UXV0_9ACTN</name>
<organism evidence="2 3">
    <name type="scientific">Auraticoccus cholistanensis</name>
    <dbReference type="NCBI Taxonomy" id="2656650"/>
    <lineage>
        <taxon>Bacteria</taxon>
        <taxon>Bacillati</taxon>
        <taxon>Actinomycetota</taxon>
        <taxon>Actinomycetes</taxon>
        <taxon>Propionibacteriales</taxon>
        <taxon>Propionibacteriaceae</taxon>
        <taxon>Auraticoccus</taxon>
    </lineage>
</organism>